<dbReference type="InterPro" id="IPR000845">
    <property type="entry name" value="Nucleoside_phosphorylase_d"/>
</dbReference>
<dbReference type="InterPro" id="IPR035994">
    <property type="entry name" value="Nucleoside_phosphorylase_sf"/>
</dbReference>
<evidence type="ECO:0000256" key="1">
    <source>
        <dbReference type="HAMAP-Rule" id="MF_00991"/>
    </source>
</evidence>
<evidence type="ECO:0000259" key="3">
    <source>
        <dbReference type="Pfam" id="PF01048"/>
    </source>
</evidence>
<reference evidence="4 5" key="1">
    <citation type="submission" date="2016-11" db="EMBL/GenBank/DDBJ databases">
        <title>Paenibacillus species isolates.</title>
        <authorList>
            <person name="Beno S.M."/>
        </authorList>
    </citation>
    <scope>NUCLEOTIDE SEQUENCE [LARGE SCALE GENOMIC DNA]</scope>
    <source>
        <strain evidence="4 5">FSL F4-0100</strain>
    </source>
</reference>
<evidence type="ECO:0000313" key="5">
    <source>
        <dbReference type="Proteomes" id="UP000187074"/>
    </source>
</evidence>
<gene>
    <name evidence="1" type="primary">mqnB</name>
    <name evidence="4" type="ORF">BK123_13990</name>
</gene>
<feature type="domain" description="Nucleoside phosphorylase" evidence="3">
    <location>
        <begin position="52"/>
        <end position="234"/>
    </location>
</feature>
<dbReference type="OrthoDB" id="9788270at2"/>
<dbReference type="AlphaFoldDB" id="A0A1R1B2E9"/>
<dbReference type="CDD" id="cd17766">
    <property type="entry name" value="futalosine_nucleosidase_MqnB"/>
    <property type="match status" value="1"/>
</dbReference>
<dbReference type="NCBIfam" id="TIGR03664">
    <property type="entry name" value="fut_nucase"/>
    <property type="match status" value="1"/>
</dbReference>
<keyword evidence="1 4" id="KW-0378">Hydrolase</keyword>
<organism evidence="4 5">
    <name type="scientific">Paenibacillus lautus</name>
    <name type="common">Bacillus lautus</name>
    <dbReference type="NCBI Taxonomy" id="1401"/>
    <lineage>
        <taxon>Bacteria</taxon>
        <taxon>Bacillati</taxon>
        <taxon>Bacillota</taxon>
        <taxon>Bacilli</taxon>
        <taxon>Bacillales</taxon>
        <taxon>Paenibacillaceae</taxon>
        <taxon>Paenibacillus</taxon>
    </lineage>
</organism>
<dbReference type="SUPFAM" id="SSF53167">
    <property type="entry name" value="Purine and uridine phosphorylases"/>
    <property type="match status" value="1"/>
</dbReference>
<dbReference type="RefSeq" id="WP_076323175.1">
    <property type="nucleotide sequence ID" value="NZ_MRTF01000004.1"/>
</dbReference>
<comment type="similarity">
    <text evidence="1">Belongs to the PNP/UDP phosphorylase family. Futalosine hydrolase subfamily.</text>
</comment>
<dbReference type="STRING" id="1401.BK123_13990"/>
<dbReference type="PANTHER" id="PTHR46832:SF2">
    <property type="entry name" value="FUTALOSINE HYDROLASE"/>
    <property type="match status" value="1"/>
</dbReference>
<dbReference type="Proteomes" id="UP000187074">
    <property type="component" value="Unassembled WGS sequence"/>
</dbReference>
<dbReference type="HAMAP" id="MF_00991">
    <property type="entry name" value="MqnB"/>
    <property type="match status" value="1"/>
</dbReference>
<dbReference type="Pfam" id="PF01048">
    <property type="entry name" value="PNP_UDP_1"/>
    <property type="match status" value="1"/>
</dbReference>
<dbReference type="Gene3D" id="3.40.50.1580">
    <property type="entry name" value="Nucleoside phosphorylase domain"/>
    <property type="match status" value="1"/>
</dbReference>
<comment type="catalytic activity">
    <reaction evidence="1">
        <text>futalosine + H2O = dehypoxanthine futalosine + hypoxanthine</text>
        <dbReference type="Rhea" id="RHEA:25904"/>
        <dbReference type="ChEBI" id="CHEBI:15377"/>
        <dbReference type="ChEBI" id="CHEBI:17368"/>
        <dbReference type="ChEBI" id="CHEBI:58863"/>
        <dbReference type="ChEBI" id="CHEBI:58864"/>
        <dbReference type="EC" id="3.2.2.26"/>
    </reaction>
</comment>
<comment type="pathway">
    <text evidence="1">Quinol/quinone metabolism; menaquinone biosynthesis.</text>
</comment>
<dbReference type="EMBL" id="MRTF01000004">
    <property type="protein sequence ID" value="OME92975.1"/>
    <property type="molecule type" value="Genomic_DNA"/>
</dbReference>
<evidence type="ECO:0000256" key="2">
    <source>
        <dbReference type="NCBIfam" id="TIGR03664"/>
    </source>
</evidence>
<dbReference type="GO" id="GO:0008930">
    <property type="term" value="F:methylthioadenosine nucleosidase activity"/>
    <property type="evidence" value="ECO:0007669"/>
    <property type="project" value="TreeGrafter"/>
</dbReference>
<comment type="caution">
    <text evidence="4">The sequence shown here is derived from an EMBL/GenBank/DDBJ whole genome shotgun (WGS) entry which is preliminary data.</text>
</comment>
<dbReference type="InterPro" id="IPR019963">
    <property type="entry name" value="FL_hydrolase_MqnB"/>
</dbReference>
<dbReference type="NCBIfam" id="NF006087">
    <property type="entry name" value="PRK08236.1"/>
    <property type="match status" value="1"/>
</dbReference>
<comment type="function">
    <text evidence="1">Catalyzes the hydrolysis of futalosine (FL) to dehypoxanthine futalosine (DHFL) and hypoxanthine, a step in the biosynthesis of menaquinone (MK, vitamin K2).</text>
</comment>
<sequence length="236" mass="24067">MQKHTQSNSVDMTESHNLPAPSSKRVLIVTAVDAEKEAVQRGLKRAHGFDVIAGGVGPAATAAATARQLIQGTYDFVVSAGIAGGFAGQAEVSSIVIADTIIAADLGSETEDGFSSVQELGFGMDRVQADPASARKLAEALKIAGAAVTLGPVLTVSTTTGTAATAARLLHRVPDAAAEAMEGFGVATAADAAGVPVLEIRSISNQVGPRDRGAWKIKEALQALETASSLLPEVLR</sequence>
<dbReference type="UniPathway" id="UPA00079"/>
<dbReference type="GO" id="GO:0005829">
    <property type="term" value="C:cytosol"/>
    <property type="evidence" value="ECO:0007669"/>
    <property type="project" value="TreeGrafter"/>
</dbReference>
<dbReference type="PANTHER" id="PTHR46832">
    <property type="entry name" value="5'-METHYLTHIOADENOSINE/S-ADENOSYLHOMOCYSTEINE NUCLEOSIDASE"/>
    <property type="match status" value="1"/>
</dbReference>
<proteinExistence type="inferred from homology"/>
<dbReference type="GO" id="GO:0008782">
    <property type="term" value="F:adenosylhomocysteine nucleosidase activity"/>
    <property type="evidence" value="ECO:0007669"/>
    <property type="project" value="TreeGrafter"/>
</dbReference>
<dbReference type="GO" id="GO:0009116">
    <property type="term" value="P:nucleoside metabolic process"/>
    <property type="evidence" value="ECO:0007669"/>
    <property type="project" value="InterPro"/>
</dbReference>
<dbReference type="EC" id="3.2.2.26" evidence="1 2"/>
<keyword evidence="1" id="KW-0474">Menaquinone biosynthesis</keyword>
<name>A0A1R1B2E9_PAELA</name>
<dbReference type="GO" id="GO:0009234">
    <property type="term" value="P:menaquinone biosynthetic process"/>
    <property type="evidence" value="ECO:0007669"/>
    <property type="project" value="UniProtKB-UniRule"/>
</dbReference>
<accession>A0A1R1B2E9</accession>
<evidence type="ECO:0000313" key="4">
    <source>
        <dbReference type="EMBL" id="OME92975.1"/>
    </source>
</evidence>
<dbReference type="GO" id="GO:0019284">
    <property type="term" value="P:L-methionine salvage from S-adenosylmethionine"/>
    <property type="evidence" value="ECO:0007669"/>
    <property type="project" value="TreeGrafter"/>
</dbReference>
<protein>
    <recommendedName>
        <fullName evidence="1 2">Futalosine hydrolase</fullName>
        <shortName evidence="1">FL hydrolase</shortName>
        <ecNumber evidence="1 2">3.2.2.26</ecNumber>
    </recommendedName>
    <alternativeName>
        <fullName evidence="1">Futalosine nucleosidase</fullName>
    </alternativeName>
    <alternativeName>
        <fullName evidence="1">Menaquinone biosynthetic enzyme MqnB</fullName>
    </alternativeName>
</protein>